<dbReference type="InterPro" id="IPR008422">
    <property type="entry name" value="KN_HD"/>
</dbReference>
<evidence type="ECO:0000256" key="4">
    <source>
        <dbReference type="ARBA" id="ARBA00023242"/>
    </source>
</evidence>
<evidence type="ECO:0000256" key="1">
    <source>
        <dbReference type="ARBA" id="ARBA00005800"/>
    </source>
</evidence>
<evidence type="ECO:0000313" key="7">
    <source>
        <dbReference type="EMBL" id="KAK0472418.1"/>
    </source>
</evidence>
<feature type="compositionally biased region" description="Low complexity" evidence="5">
    <location>
        <begin position="134"/>
        <end position="152"/>
    </location>
</feature>
<keyword evidence="2" id="KW-0238">DNA-binding</keyword>
<name>A0AA39NVY5_9AGAR</name>
<dbReference type="GO" id="GO:0006355">
    <property type="term" value="P:regulation of DNA-templated transcription"/>
    <property type="evidence" value="ECO:0007669"/>
    <property type="project" value="InterPro"/>
</dbReference>
<dbReference type="Proteomes" id="UP001175228">
    <property type="component" value="Unassembled WGS sequence"/>
</dbReference>
<evidence type="ECO:0000256" key="3">
    <source>
        <dbReference type="ARBA" id="ARBA00023155"/>
    </source>
</evidence>
<dbReference type="EMBL" id="JAUEPU010000271">
    <property type="protein sequence ID" value="KAK0472418.1"/>
    <property type="molecule type" value="Genomic_DNA"/>
</dbReference>
<evidence type="ECO:0000313" key="8">
    <source>
        <dbReference type="Proteomes" id="UP001175228"/>
    </source>
</evidence>
<protein>
    <recommendedName>
        <fullName evidence="6">KN homeodomain domain-containing protein</fullName>
    </recommendedName>
</protein>
<dbReference type="AlphaFoldDB" id="A0AA39NVY5"/>
<feature type="domain" description="KN homeodomain" evidence="6">
    <location>
        <begin position="163"/>
        <end position="200"/>
    </location>
</feature>
<gene>
    <name evidence="7" type="ORF">EDD18DRAFT_443539</name>
</gene>
<evidence type="ECO:0000256" key="5">
    <source>
        <dbReference type="SAM" id="MobiDB-lite"/>
    </source>
</evidence>
<dbReference type="Gene3D" id="1.10.10.60">
    <property type="entry name" value="Homeodomain-like"/>
    <property type="match status" value="1"/>
</dbReference>
<reference evidence="7" key="1">
    <citation type="submission" date="2023-06" db="EMBL/GenBank/DDBJ databases">
        <authorList>
            <consortium name="Lawrence Berkeley National Laboratory"/>
            <person name="Ahrendt S."/>
            <person name="Sahu N."/>
            <person name="Indic B."/>
            <person name="Wong-Bajracharya J."/>
            <person name="Merenyi Z."/>
            <person name="Ke H.-M."/>
            <person name="Monk M."/>
            <person name="Kocsube S."/>
            <person name="Drula E."/>
            <person name="Lipzen A."/>
            <person name="Balint B."/>
            <person name="Henrissat B."/>
            <person name="Andreopoulos B."/>
            <person name="Martin F.M."/>
            <person name="Harder C.B."/>
            <person name="Rigling D."/>
            <person name="Ford K.L."/>
            <person name="Foster G.D."/>
            <person name="Pangilinan J."/>
            <person name="Papanicolaou A."/>
            <person name="Barry K."/>
            <person name="LaButti K."/>
            <person name="Viragh M."/>
            <person name="Koriabine M."/>
            <person name="Yan M."/>
            <person name="Riley R."/>
            <person name="Champramary S."/>
            <person name="Plett K.L."/>
            <person name="Tsai I.J."/>
            <person name="Slot J."/>
            <person name="Sipos G."/>
            <person name="Plett J."/>
            <person name="Nagy L.G."/>
            <person name="Grigoriev I.V."/>
        </authorList>
    </citation>
    <scope>NUCLEOTIDE SEQUENCE</scope>
    <source>
        <strain evidence="7">HWK02</strain>
    </source>
</reference>
<comment type="caution">
    <text evidence="7">The sequence shown here is derived from an EMBL/GenBank/DDBJ whole genome shotgun (WGS) entry which is preliminary data.</text>
</comment>
<dbReference type="GO" id="GO:0003677">
    <property type="term" value="F:DNA binding"/>
    <property type="evidence" value="ECO:0007669"/>
    <property type="project" value="UniProtKB-KW"/>
</dbReference>
<keyword evidence="8" id="KW-1185">Reference proteome</keyword>
<organism evidence="7 8">
    <name type="scientific">Armillaria luteobubalina</name>
    <dbReference type="NCBI Taxonomy" id="153913"/>
    <lineage>
        <taxon>Eukaryota</taxon>
        <taxon>Fungi</taxon>
        <taxon>Dikarya</taxon>
        <taxon>Basidiomycota</taxon>
        <taxon>Agaricomycotina</taxon>
        <taxon>Agaricomycetes</taxon>
        <taxon>Agaricomycetidae</taxon>
        <taxon>Agaricales</taxon>
        <taxon>Marasmiineae</taxon>
        <taxon>Physalacriaceae</taxon>
        <taxon>Armillaria</taxon>
    </lineage>
</organism>
<proteinExistence type="inferred from homology"/>
<dbReference type="Pfam" id="PF05920">
    <property type="entry name" value="Homeobox_KN"/>
    <property type="match status" value="1"/>
</dbReference>
<accession>A0AA39NVY5</accession>
<evidence type="ECO:0000256" key="2">
    <source>
        <dbReference type="ARBA" id="ARBA00023125"/>
    </source>
</evidence>
<evidence type="ECO:0000259" key="6">
    <source>
        <dbReference type="Pfam" id="PF05920"/>
    </source>
</evidence>
<sequence>MTTPVDTAFQDRLLTVVDNLLAAHNSSESSLQEFNRDWTQLQTDLINSQNAGTLATPTAELAWSVAKTVDVLCSSLMTLHIQSNDILRDTEKELAEDKGTAPPPPPTRVIKKRVHSSTSPEPPTSRKRTKHTAPAESAPSSSTLSSRSSSPAPKRDYIPLYTWLSKNLHNPYPPPTVRSNLCRASGGADVQRWFTTARRRIGWNELVKRVEGGRARVVSAAKHYWKGEGHGEEYPGIDVEFALIEKNLKDVYGPRLGGPGEVVKLFGVVPR</sequence>
<keyword evidence="3" id="KW-0371">Homeobox</keyword>
<comment type="similarity">
    <text evidence="1">Belongs to the TALE/M-ATYP homeobox family.</text>
</comment>
<feature type="region of interest" description="Disordered" evidence="5">
    <location>
        <begin position="93"/>
        <end position="153"/>
    </location>
</feature>
<keyword evidence="4" id="KW-0539">Nucleus</keyword>